<feature type="compositionally biased region" description="Basic and acidic residues" evidence="8">
    <location>
        <begin position="19"/>
        <end position="47"/>
    </location>
</feature>
<comment type="similarity">
    <text evidence="7">Belongs to the transglycosylase MltG family.</text>
</comment>
<evidence type="ECO:0000256" key="3">
    <source>
        <dbReference type="ARBA" id="ARBA00022989"/>
    </source>
</evidence>
<dbReference type="EC" id="4.2.2.29" evidence="7"/>
<dbReference type="HAMAP" id="MF_02065">
    <property type="entry name" value="MltG"/>
    <property type="match status" value="1"/>
</dbReference>
<evidence type="ECO:0000313" key="9">
    <source>
        <dbReference type="EMBL" id="HIT59299.1"/>
    </source>
</evidence>
<evidence type="ECO:0000313" key="10">
    <source>
        <dbReference type="Proteomes" id="UP000824136"/>
    </source>
</evidence>
<comment type="catalytic activity">
    <reaction evidence="7">
        <text>a peptidoglycan chain = a peptidoglycan chain with N-acetyl-1,6-anhydromuramyl-[peptide] at the reducing end + a peptidoglycan chain with N-acetylglucosamine at the non-reducing end.</text>
        <dbReference type="EC" id="4.2.2.29"/>
    </reaction>
</comment>
<comment type="caution">
    <text evidence="9">The sequence shown here is derived from an EMBL/GenBank/DDBJ whole genome shotgun (WGS) entry which is preliminary data.</text>
</comment>
<keyword evidence="1 7" id="KW-1003">Cell membrane</keyword>
<dbReference type="Proteomes" id="UP000824136">
    <property type="component" value="Unassembled WGS sequence"/>
</dbReference>
<feature type="compositionally biased region" description="Polar residues" evidence="8">
    <location>
        <begin position="62"/>
        <end position="75"/>
    </location>
</feature>
<name>A0A9D1GUH4_9FIRM</name>
<keyword evidence="6 7" id="KW-0961">Cell wall biogenesis/degradation</keyword>
<dbReference type="Gene3D" id="3.30.1490.480">
    <property type="entry name" value="Endolytic murein transglycosylase"/>
    <property type="match status" value="1"/>
</dbReference>
<evidence type="ECO:0000256" key="2">
    <source>
        <dbReference type="ARBA" id="ARBA00022692"/>
    </source>
</evidence>
<feature type="transmembrane region" description="Helical" evidence="7">
    <location>
        <begin position="102"/>
        <end position="128"/>
    </location>
</feature>
<proteinExistence type="inferred from homology"/>
<dbReference type="PANTHER" id="PTHR30518:SF2">
    <property type="entry name" value="ENDOLYTIC MUREIN TRANSGLYCOSYLASE"/>
    <property type="match status" value="1"/>
</dbReference>
<evidence type="ECO:0000256" key="5">
    <source>
        <dbReference type="ARBA" id="ARBA00023239"/>
    </source>
</evidence>
<dbReference type="InterPro" id="IPR003770">
    <property type="entry name" value="MLTG-like"/>
</dbReference>
<dbReference type="EMBL" id="DVLL01000021">
    <property type="protein sequence ID" value="HIT59299.1"/>
    <property type="molecule type" value="Genomic_DNA"/>
</dbReference>
<gene>
    <name evidence="7 9" type="primary">mltG</name>
    <name evidence="9" type="ORF">IAC39_06280</name>
</gene>
<keyword evidence="4 7" id="KW-0472">Membrane</keyword>
<dbReference type="PANTHER" id="PTHR30518">
    <property type="entry name" value="ENDOLYTIC MUREIN TRANSGLYCOSYLASE"/>
    <property type="match status" value="1"/>
</dbReference>
<dbReference type="Pfam" id="PF02618">
    <property type="entry name" value="YceG"/>
    <property type="match status" value="1"/>
</dbReference>
<dbReference type="GO" id="GO:0009252">
    <property type="term" value="P:peptidoglycan biosynthetic process"/>
    <property type="evidence" value="ECO:0007669"/>
    <property type="project" value="UniProtKB-UniRule"/>
</dbReference>
<dbReference type="NCBIfam" id="TIGR00247">
    <property type="entry name" value="endolytic transglycosylase MltG"/>
    <property type="match status" value="1"/>
</dbReference>
<accession>A0A9D1GUH4</accession>
<organism evidence="9 10">
    <name type="scientific">Candidatus Faeciplasma pullistercoris</name>
    <dbReference type="NCBI Taxonomy" id="2840800"/>
    <lineage>
        <taxon>Bacteria</taxon>
        <taxon>Bacillati</taxon>
        <taxon>Bacillota</taxon>
        <taxon>Clostridia</taxon>
        <taxon>Eubacteriales</taxon>
        <taxon>Oscillospiraceae</taxon>
        <taxon>Oscillospiraceae incertae sedis</taxon>
        <taxon>Candidatus Faeciplasma</taxon>
    </lineage>
</organism>
<keyword evidence="2 7" id="KW-0812">Transmembrane</keyword>
<keyword evidence="5 7" id="KW-0456">Lyase</keyword>
<comment type="function">
    <text evidence="7">Functions as a peptidoglycan terminase that cleaves nascent peptidoglycan strands endolytically to terminate their elongation.</text>
</comment>
<dbReference type="GO" id="GO:0005886">
    <property type="term" value="C:plasma membrane"/>
    <property type="evidence" value="ECO:0007669"/>
    <property type="project" value="UniProtKB-SubCell"/>
</dbReference>
<evidence type="ECO:0000256" key="1">
    <source>
        <dbReference type="ARBA" id="ARBA00022475"/>
    </source>
</evidence>
<feature type="region of interest" description="Disordered" evidence="8">
    <location>
        <begin position="18"/>
        <end position="95"/>
    </location>
</feature>
<evidence type="ECO:0000256" key="8">
    <source>
        <dbReference type="SAM" id="MobiDB-lite"/>
    </source>
</evidence>
<protein>
    <recommendedName>
        <fullName evidence="7">Endolytic murein transglycosylase</fullName>
        <ecNumber evidence="7">4.2.2.29</ecNumber>
    </recommendedName>
    <alternativeName>
        <fullName evidence="7">Peptidoglycan lytic transglycosylase</fullName>
    </alternativeName>
    <alternativeName>
        <fullName evidence="7">Peptidoglycan polymerization terminase</fullName>
    </alternativeName>
</protein>
<reference evidence="9" key="1">
    <citation type="submission" date="2020-10" db="EMBL/GenBank/DDBJ databases">
        <authorList>
            <person name="Gilroy R."/>
        </authorList>
    </citation>
    <scope>NUCLEOTIDE SEQUENCE</scope>
    <source>
        <strain evidence="9">CHK33-4379</strain>
    </source>
</reference>
<keyword evidence="3 7" id="KW-1133">Transmembrane helix</keyword>
<sequence>MTDSNKKDNYEELLEEILAEAKSDSQHAQSESDDKGSDLPSDFHSEDEGAMEGKTVRVPADVSSNEYLSKNQSENRLQKSFDSRQTNGYARPRKKRRTKANYSAYMGIILATLVICVSVVLSLFIIVIGRDVLGIESQSSSFTIKIPEGSTSSDIADQLYNEGVIYYKNVFLAIARFKGADGNMYPGDLDVAYNMSYADIIDSLMVMRDAKETVTVTFPEGITLLDAAQILEQNGVCDADDFIYTFNSSVFGFEFEKYVSSSSLKLYKNEGYLFPDTYEFYVGDSAYNVVKKIKTRTDEILNSEAIDRAAEIGMNIDEVVVLASIVQREASNVDDMRNIASVFLNRLADPEGFPNLQSDTTYSYIENVIKNVLSVEYQEMYDAYDSYTCVGLPVGAICNPGLDAINAVLYPNDTDYYYFCSDLSTGETYYAMTYDEHLDNCERAGLV</sequence>
<evidence type="ECO:0000256" key="4">
    <source>
        <dbReference type="ARBA" id="ARBA00023136"/>
    </source>
</evidence>
<comment type="subcellular location">
    <subcellularLocation>
        <location evidence="7">Cell membrane</location>
        <topology evidence="7">Single-pass membrane protein</topology>
    </subcellularLocation>
</comment>
<dbReference type="GO" id="GO:0071555">
    <property type="term" value="P:cell wall organization"/>
    <property type="evidence" value="ECO:0007669"/>
    <property type="project" value="UniProtKB-KW"/>
</dbReference>
<dbReference type="AlphaFoldDB" id="A0A9D1GUH4"/>
<feature type="site" description="Important for catalytic activity" evidence="7">
    <location>
        <position position="329"/>
    </location>
</feature>
<evidence type="ECO:0000256" key="6">
    <source>
        <dbReference type="ARBA" id="ARBA00023316"/>
    </source>
</evidence>
<dbReference type="GO" id="GO:0008932">
    <property type="term" value="F:lytic endotransglycosylase activity"/>
    <property type="evidence" value="ECO:0007669"/>
    <property type="project" value="UniProtKB-UniRule"/>
</dbReference>
<evidence type="ECO:0000256" key="7">
    <source>
        <dbReference type="HAMAP-Rule" id="MF_02065"/>
    </source>
</evidence>
<reference evidence="9" key="2">
    <citation type="journal article" date="2021" name="PeerJ">
        <title>Extensive microbial diversity within the chicken gut microbiome revealed by metagenomics and culture.</title>
        <authorList>
            <person name="Gilroy R."/>
            <person name="Ravi A."/>
            <person name="Getino M."/>
            <person name="Pursley I."/>
            <person name="Horton D.L."/>
            <person name="Alikhan N.F."/>
            <person name="Baker D."/>
            <person name="Gharbi K."/>
            <person name="Hall N."/>
            <person name="Watson M."/>
            <person name="Adriaenssens E.M."/>
            <person name="Foster-Nyarko E."/>
            <person name="Jarju S."/>
            <person name="Secka A."/>
            <person name="Antonio M."/>
            <person name="Oren A."/>
            <person name="Chaudhuri R.R."/>
            <person name="La Ragione R."/>
            <person name="Hildebrand F."/>
            <person name="Pallen M.J."/>
        </authorList>
    </citation>
    <scope>NUCLEOTIDE SEQUENCE</scope>
    <source>
        <strain evidence="9">CHK33-4379</strain>
    </source>
</reference>